<keyword evidence="2" id="KW-1277">Toxin-antitoxin system</keyword>
<dbReference type="PANTHER" id="PTHR38781:SF1">
    <property type="entry name" value="ANTITOXIN DINJ-RELATED"/>
    <property type="match status" value="1"/>
</dbReference>
<sequence length="97" mass="10917">MASTIQVRVDDDLKAKSDALFKDLGTDTTTAIRMFLTQALAVNGFPFEIRRANANPYGALTEHEILDKLEKSREHAAHGMYKDATEVSRNMREKYGL</sequence>
<evidence type="ECO:0000313" key="4">
    <source>
        <dbReference type="Proteomes" id="UP000005561"/>
    </source>
</evidence>
<dbReference type="PANTHER" id="PTHR38781">
    <property type="entry name" value="ANTITOXIN DINJ-RELATED"/>
    <property type="match status" value="1"/>
</dbReference>
<comment type="similarity">
    <text evidence="1">Belongs to the RelB/DinJ antitoxin family.</text>
</comment>
<dbReference type="eggNOG" id="COG3077">
    <property type="taxonomic scope" value="Bacteria"/>
</dbReference>
<dbReference type="OrthoDB" id="9808267at2"/>
<keyword evidence="4" id="KW-1185">Reference proteome</keyword>
<evidence type="ECO:0000313" key="3">
    <source>
        <dbReference type="EMBL" id="EET62408.1"/>
    </source>
</evidence>
<dbReference type="GO" id="GO:0006355">
    <property type="term" value="P:regulation of DNA-templated transcription"/>
    <property type="evidence" value="ECO:0007669"/>
    <property type="project" value="InterPro"/>
</dbReference>
<dbReference type="AlphaFoldDB" id="C6LA01"/>
<evidence type="ECO:0000256" key="2">
    <source>
        <dbReference type="ARBA" id="ARBA00022649"/>
    </source>
</evidence>
<dbReference type="InterPro" id="IPR013321">
    <property type="entry name" value="Arc_rbn_hlx_hlx"/>
</dbReference>
<dbReference type="NCBIfam" id="TIGR02384">
    <property type="entry name" value="RelB_DinJ"/>
    <property type="match status" value="1"/>
</dbReference>
<organism evidence="3 4">
    <name type="scientific">Marvinbryantia formatexigens DSM 14469</name>
    <dbReference type="NCBI Taxonomy" id="478749"/>
    <lineage>
        <taxon>Bacteria</taxon>
        <taxon>Bacillati</taxon>
        <taxon>Bacillota</taxon>
        <taxon>Clostridia</taxon>
        <taxon>Lachnospirales</taxon>
        <taxon>Lachnospiraceae</taxon>
        <taxon>Marvinbryantia</taxon>
    </lineage>
</organism>
<dbReference type="Gene3D" id="1.10.1220.10">
    <property type="entry name" value="Met repressor-like"/>
    <property type="match status" value="1"/>
</dbReference>
<dbReference type="GO" id="GO:0006351">
    <property type="term" value="P:DNA-templated transcription"/>
    <property type="evidence" value="ECO:0007669"/>
    <property type="project" value="TreeGrafter"/>
</dbReference>
<dbReference type="EMBL" id="ACCL02000002">
    <property type="protein sequence ID" value="EET62408.1"/>
    <property type="molecule type" value="Genomic_DNA"/>
</dbReference>
<dbReference type="Pfam" id="PF04221">
    <property type="entry name" value="RelB"/>
    <property type="match status" value="1"/>
</dbReference>
<reference evidence="3" key="1">
    <citation type="submission" date="2009-07" db="EMBL/GenBank/DDBJ databases">
        <authorList>
            <person name="Weinstock G."/>
            <person name="Sodergren E."/>
            <person name="Clifton S."/>
            <person name="Fulton L."/>
            <person name="Fulton B."/>
            <person name="Courtney L."/>
            <person name="Fronick C."/>
            <person name="Harrison M."/>
            <person name="Strong C."/>
            <person name="Farmer C."/>
            <person name="Delahaunty K."/>
            <person name="Markovic C."/>
            <person name="Hall O."/>
            <person name="Minx P."/>
            <person name="Tomlinson C."/>
            <person name="Mitreva M."/>
            <person name="Nelson J."/>
            <person name="Hou S."/>
            <person name="Wollam A."/>
            <person name="Pepin K.H."/>
            <person name="Johnson M."/>
            <person name="Bhonagiri V."/>
            <person name="Nash W.E."/>
            <person name="Warren W."/>
            <person name="Chinwalla A."/>
            <person name="Mardis E.R."/>
            <person name="Wilson R.K."/>
        </authorList>
    </citation>
    <scope>NUCLEOTIDE SEQUENCE [LARGE SCALE GENOMIC DNA]</scope>
    <source>
        <strain evidence="3">DSM 14469</strain>
    </source>
</reference>
<accession>C6LA01</accession>
<name>C6LA01_9FIRM</name>
<evidence type="ECO:0000256" key="1">
    <source>
        <dbReference type="ARBA" id="ARBA00010562"/>
    </source>
</evidence>
<dbReference type="STRING" id="168384.SAMN05660368_02281"/>
<dbReference type="Proteomes" id="UP000005561">
    <property type="component" value="Unassembled WGS sequence"/>
</dbReference>
<dbReference type="InterPro" id="IPR007337">
    <property type="entry name" value="RelB/DinJ"/>
</dbReference>
<protein>
    <submittedName>
        <fullName evidence="3">Toxin-antitoxin system, antitoxin component, ribbon-helix-helix domain protein</fullName>
    </submittedName>
</protein>
<gene>
    <name evidence="3" type="ORF">BRYFOR_05443</name>
</gene>
<proteinExistence type="inferred from homology"/>
<comment type="caution">
    <text evidence="3">The sequence shown here is derived from an EMBL/GenBank/DDBJ whole genome shotgun (WGS) entry which is preliminary data.</text>
</comment>
<dbReference type="RefSeq" id="WP_006860243.1">
    <property type="nucleotide sequence ID" value="NZ_ACCL02000002.1"/>
</dbReference>